<evidence type="ECO:0000256" key="1">
    <source>
        <dbReference type="SAM" id="MobiDB-lite"/>
    </source>
</evidence>
<protein>
    <submittedName>
        <fullName evidence="3">RNB domain-containing protein</fullName>
    </submittedName>
</protein>
<evidence type="ECO:0000313" key="3">
    <source>
        <dbReference type="EMBL" id="SEB84225.1"/>
    </source>
</evidence>
<dbReference type="Pfam" id="PF00773">
    <property type="entry name" value="RNB"/>
    <property type="match status" value="1"/>
</dbReference>
<dbReference type="GO" id="GO:0000932">
    <property type="term" value="C:P-body"/>
    <property type="evidence" value="ECO:0007669"/>
    <property type="project" value="TreeGrafter"/>
</dbReference>
<dbReference type="PANTHER" id="PTHR23355">
    <property type="entry name" value="RIBONUCLEASE"/>
    <property type="match status" value="1"/>
</dbReference>
<dbReference type="InterPro" id="IPR012340">
    <property type="entry name" value="NA-bd_OB-fold"/>
</dbReference>
<dbReference type="InterPro" id="IPR040596">
    <property type="entry name" value="RNase_II_C_S1"/>
</dbReference>
<evidence type="ECO:0000259" key="2">
    <source>
        <dbReference type="SMART" id="SM00955"/>
    </source>
</evidence>
<dbReference type="EMBL" id="FNSN01000003">
    <property type="protein sequence ID" value="SEB84225.1"/>
    <property type="molecule type" value="Genomic_DNA"/>
</dbReference>
<reference evidence="3 4" key="1">
    <citation type="submission" date="2016-10" db="EMBL/GenBank/DDBJ databases">
        <authorList>
            <person name="de Groot N.N."/>
        </authorList>
    </citation>
    <scope>NUCLEOTIDE SEQUENCE [LARGE SCALE GENOMIC DNA]</scope>
    <source>
        <strain evidence="3 4">DSM 10495</strain>
    </source>
</reference>
<gene>
    <name evidence="3" type="ORF">SAMN04489745_1395</name>
</gene>
<accession>A0A1H4MNY1</accession>
<dbReference type="RefSeq" id="WP_074784108.1">
    <property type="nucleotide sequence ID" value="NZ_FNSN01000003.1"/>
</dbReference>
<evidence type="ECO:0000313" key="4">
    <source>
        <dbReference type="Proteomes" id="UP000182652"/>
    </source>
</evidence>
<dbReference type="InterPro" id="IPR050180">
    <property type="entry name" value="RNR_Ribonuclease"/>
</dbReference>
<keyword evidence="4" id="KW-1185">Reference proteome</keyword>
<dbReference type="PANTHER" id="PTHR23355:SF42">
    <property type="entry name" value="RIBONUCLEASE II, CHLOROPLASTIC_MITOCHONDRIAL"/>
    <property type="match status" value="1"/>
</dbReference>
<dbReference type="AlphaFoldDB" id="A0A1H4MNY1"/>
<name>A0A1H4MNY1_9MICC</name>
<dbReference type="SUPFAM" id="SSF50249">
    <property type="entry name" value="Nucleic acid-binding proteins"/>
    <property type="match status" value="1"/>
</dbReference>
<dbReference type="Pfam" id="PF18614">
    <property type="entry name" value="RNase_II_C_S1"/>
    <property type="match status" value="1"/>
</dbReference>
<proteinExistence type="predicted"/>
<dbReference type="GO" id="GO:0006402">
    <property type="term" value="P:mRNA catabolic process"/>
    <property type="evidence" value="ECO:0007669"/>
    <property type="project" value="TreeGrafter"/>
</dbReference>
<dbReference type="InterPro" id="IPR001900">
    <property type="entry name" value="RNase_II/R"/>
</dbReference>
<dbReference type="SMART" id="SM00955">
    <property type="entry name" value="RNB"/>
    <property type="match status" value="1"/>
</dbReference>
<feature type="region of interest" description="Disordered" evidence="1">
    <location>
        <begin position="484"/>
        <end position="505"/>
    </location>
</feature>
<dbReference type="GO" id="GO:0003723">
    <property type="term" value="F:RNA binding"/>
    <property type="evidence" value="ECO:0007669"/>
    <property type="project" value="InterPro"/>
</dbReference>
<dbReference type="GO" id="GO:0000175">
    <property type="term" value="F:3'-5'-RNA exonuclease activity"/>
    <property type="evidence" value="ECO:0007669"/>
    <property type="project" value="TreeGrafter"/>
</dbReference>
<sequence length="505" mass="54061">MTNTWIPSGAQGVQDGLAEALTALREELEVPRAFPPDVLDETERVIRTRELPSWDRTDLDLVTIDPASSTDLDQAVFIERHGDGYTVYYAIADVPSFVTPGGALDAECRRRGLTLYAPDGRIPLHPEAISEDAGSLLPDVDRGAFLWEFTLDSTAAVVNATVRRARVRSRAKLSYQGVQEAIDDGTASECLRLLKEVGLKRIELERLRGGASLKLPAQVVEQDPETGAYRLITEVPLPVEDWNAQISLMTGMAAADLMVRGSVGILRTMPAPDARSLETFERQTAALGKPWSADGPGGMSYGQYLRTLDPAQPKDLAIIHAAAALFRGAGYVAFDGEVPADTVQAAIAAPYSHATAPLRRLVDRWVLVVCEALSQGTEVPAWARESLPQVPDLMKAAEQRSSRLDRAAIDTVEAAVMLPRLGEVFDAVVISTGNGKNATAPVATVQLLDPAVSARCTGAMEPGTRVKVRLDAADVQRRTVTFSLAGEAPSGSAQGGNPGNQPSIP</sequence>
<feature type="domain" description="RNB" evidence="2">
    <location>
        <begin position="53"/>
        <end position="376"/>
    </location>
</feature>
<dbReference type="Proteomes" id="UP000182652">
    <property type="component" value="Unassembled WGS sequence"/>
</dbReference>
<dbReference type="STRING" id="156980.SAMN04489745_1395"/>
<organism evidence="3 4">
    <name type="scientific">Arthrobacter woluwensis</name>
    <dbReference type="NCBI Taxonomy" id="156980"/>
    <lineage>
        <taxon>Bacteria</taxon>
        <taxon>Bacillati</taxon>
        <taxon>Actinomycetota</taxon>
        <taxon>Actinomycetes</taxon>
        <taxon>Micrococcales</taxon>
        <taxon>Micrococcaceae</taxon>
        <taxon>Arthrobacter</taxon>
    </lineage>
</organism>